<feature type="chain" id="PRO_5030833291" description="PDZ domain-containing protein" evidence="1">
    <location>
        <begin position="18"/>
        <end position="473"/>
    </location>
</feature>
<name>A0A7Y4NSK8_9BACT</name>
<evidence type="ECO:0000313" key="3">
    <source>
        <dbReference type="Proteomes" id="UP000563426"/>
    </source>
</evidence>
<keyword evidence="3" id="KW-1185">Reference proteome</keyword>
<gene>
    <name evidence="2" type="ORF">HMI49_16830</name>
</gene>
<organism evidence="2 3">
    <name type="scientific">Corallococcus exercitus</name>
    <dbReference type="NCBI Taxonomy" id="2316736"/>
    <lineage>
        <taxon>Bacteria</taxon>
        <taxon>Pseudomonadati</taxon>
        <taxon>Myxococcota</taxon>
        <taxon>Myxococcia</taxon>
        <taxon>Myxococcales</taxon>
        <taxon>Cystobacterineae</taxon>
        <taxon>Myxococcaceae</taxon>
        <taxon>Corallococcus</taxon>
    </lineage>
</organism>
<comment type="caution">
    <text evidence="2">The sequence shown here is derived from an EMBL/GenBank/DDBJ whole genome shotgun (WGS) entry which is preliminary data.</text>
</comment>
<dbReference type="SUPFAM" id="SSF50156">
    <property type="entry name" value="PDZ domain-like"/>
    <property type="match status" value="1"/>
</dbReference>
<dbReference type="InterPro" id="IPR036034">
    <property type="entry name" value="PDZ_sf"/>
</dbReference>
<proteinExistence type="predicted"/>
<sequence length="473" mass="51751">MFLASLLSVFAGAWLFAAAPFTVTMKSAGYSARSDGKTVTVTRVVPGSVAAEAGLEKGMKVTGVPQPFRAFIKVPLPQLGATDLQDALTPQPAEDLWLRVETKRGPDQLILKSREPLPDNPFPVMPLTAAQQERLTPLQANRYQARMVQSAMEAMRRPRAELRQRTTAYVVKGRLTGIDGGGATPLWLHPSMELRTPCGDRLEKVELSSATGDVNLTLRPGEAGEPGGPFELAPPLWPVQQVLQCKSTPTDLERTLHVKLSCKGLPPGEQDVSVKLTVHCDEPYGASRRAQPPLVLGEPKDFLVGDKTPLQLEVFAHQLIPRPTEVTVVELDAQGQVTRRLAPAPMGKNAREPGQRLQLTLDTTARRTARLALEARFSDGSTWLSEPQTREIRTRAQVEALRREALEANDRADAFLEDLHDRFSAPCADLPTTMKWILAHPAIESAQGTSGKIYYRVKGSASPYSAVFMCGYD</sequence>
<reference evidence="2 3" key="1">
    <citation type="submission" date="2020-05" db="EMBL/GenBank/DDBJ databases">
        <authorList>
            <person name="Whitworth D."/>
        </authorList>
    </citation>
    <scope>NUCLEOTIDE SEQUENCE [LARGE SCALE GENOMIC DNA]</scope>
    <source>
        <strain evidence="2 3">AB043B</strain>
    </source>
</reference>
<evidence type="ECO:0000256" key="1">
    <source>
        <dbReference type="SAM" id="SignalP"/>
    </source>
</evidence>
<protein>
    <recommendedName>
        <fullName evidence="4">PDZ domain-containing protein</fullName>
    </recommendedName>
</protein>
<dbReference type="EMBL" id="JABFJV010000085">
    <property type="protein sequence ID" value="NOK34866.1"/>
    <property type="molecule type" value="Genomic_DNA"/>
</dbReference>
<keyword evidence="1" id="KW-0732">Signal</keyword>
<dbReference type="AlphaFoldDB" id="A0A7Y4NSK8"/>
<dbReference type="Proteomes" id="UP000563426">
    <property type="component" value="Unassembled WGS sequence"/>
</dbReference>
<evidence type="ECO:0000313" key="2">
    <source>
        <dbReference type="EMBL" id="NOK34866.1"/>
    </source>
</evidence>
<evidence type="ECO:0008006" key="4">
    <source>
        <dbReference type="Google" id="ProtNLM"/>
    </source>
</evidence>
<dbReference type="RefSeq" id="WP_171435821.1">
    <property type="nucleotide sequence ID" value="NZ_JABFJV010000085.1"/>
</dbReference>
<feature type="signal peptide" evidence="1">
    <location>
        <begin position="1"/>
        <end position="17"/>
    </location>
</feature>
<accession>A0A7Y4NSK8</accession>